<dbReference type="EMBL" id="BPLR01001026">
    <property type="protein sequence ID" value="GIY99263.1"/>
    <property type="molecule type" value="Genomic_DNA"/>
</dbReference>
<comment type="caution">
    <text evidence="1">The sequence shown here is derived from an EMBL/GenBank/DDBJ whole genome shotgun (WGS) entry which is preliminary data.</text>
</comment>
<keyword evidence="2" id="KW-1185">Reference proteome</keyword>
<evidence type="ECO:0000313" key="2">
    <source>
        <dbReference type="Proteomes" id="UP001054945"/>
    </source>
</evidence>
<dbReference type="AlphaFoldDB" id="A0AAV4XY64"/>
<proteinExistence type="predicted"/>
<name>A0AAV4XY64_CAEEX</name>
<organism evidence="1 2">
    <name type="scientific">Caerostris extrusa</name>
    <name type="common">Bark spider</name>
    <name type="synonym">Caerostris bankana</name>
    <dbReference type="NCBI Taxonomy" id="172846"/>
    <lineage>
        <taxon>Eukaryota</taxon>
        <taxon>Metazoa</taxon>
        <taxon>Ecdysozoa</taxon>
        <taxon>Arthropoda</taxon>
        <taxon>Chelicerata</taxon>
        <taxon>Arachnida</taxon>
        <taxon>Araneae</taxon>
        <taxon>Araneomorphae</taxon>
        <taxon>Entelegynae</taxon>
        <taxon>Araneoidea</taxon>
        <taxon>Araneidae</taxon>
        <taxon>Caerostris</taxon>
    </lineage>
</organism>
<protein>
    <submittedName>
        <fullName evidence="1">Uncharacterized protein</fullName>
    </submittedName>
</protein>
<reference evidence="1 2" key="1">
    <citation type="submission" date="2021-06" db="EMBL/GenBank/DDBJ databases">
        <title>Caerostris extrusa draft genome.</title>
        <authorList>
            <person name="Kono N."/>
            <person name="Arakawa K."/>
        </authorList>
    </citation>
    <scope>NUCLEOTIDE SEQUENCE [LARGE SCALE GENOMIC DNA]</scope>
</reference>
<sequence>MVIVFQLNLGKKRGFITRKKSPACPGLYPRGERKKERITNRTNKNSRSRNQIYSYCYASLFFSVAVPSESIVCEKQLRYSYCCASSSRNMASDWLIQEVILGDAGAFSSSYFVPYVLVQCMAIVKQTSNTRLHPQPSGAVSFRFTWNLKKERLTDDVVRKEIASLELSMKHKESRGIIESIHYGNPSKQNASESIHFSSQR</sequence>
<evidence type="ECO:0000313" key="1">
    <source>
        <dbReference type="EMBL" id="GIY99263.1"/>
    </source>
</evidence>
<accession>A0AAV4XY64</accession>
<dbReference type="Proteomes" id="UP001054945">
    <property type="component" value="Unassembled WGS sequence"/>
</dbReference>
<gene>
    <name evidence="1" type="ORF">CEXT_613741</name>
</gene>